<protein>
    <submittedName>
        <fullName evidence="2">Class I SAM-dependent methyltransferase</fullName>
    </submittedName>
</protein>
<dbReference type="KEGG" id="lrs:PX52LOC_02891"/>
<evidence type="ECO:0000259" key="1">
    <source>
        <dbReference type="Pfam" id="PF08241"/>
    </source>
</evidence>
<feature type="domain" description="Methyltransferase type 11" evidence="1">
    <location>
        <begin position="135"/>
        <end position="183"/>
    </location>
</feature>
<dbReference type="Gene3D" id="3.40.50.150">
    <property type="entry name" value="Vaccinia Virus protein VP39"/>
    <property type="match status" value="1"/>
</dbReference>
<evidence type="ECO:0000313" key="3">
    <source>
        <dbReference type="Proteomes" id="UP000324974"/>
    </source>
</evidence>
<keyword evidence="2" id="KW-0489">Methyltransferase</keyword>
<sequence length="294" mass="33419">MVVSLSQIARQLLRRVPPFRRAQGPPPPLPSGAVIDPAFAGRKRAKLDRIRPLLRDDLPHGETETFYDFLSDDLRTQFHITDTDNVSANNYDDHAARMIEIHSGGFVLDCGAGLRPVYYDNVVNFDICPYPTTDVRGVGERLPFKDGVFQAVFSFAVLEHVRDPFACAKEIMRVLVPGGRLYCVVPFLQPLHGYPHHYFNMSHEGLRSLFEDGMEIKRQEVPPSGQPIWTLTWLLRRWAAQLPESARRELLSHKVGDLLADPREYLDRSFVRDLPLEAQMELASTTALFAEKPE</sequence>
<name>A0A5C1AFN1_9BACT</name>
<dbReference type="GO" id="GO:0032259">
    <property type="term" value="P:methylation"/>
    <property type="evidence" value="ECO:0007669"/>
    <property type="project" value="UniProtKB-KW"/>
</dbReference>
<dbReference type="Pfam" id="PF08241">
    <property type="entry name" value="Methyltransf_11"/>
    <property type="match status" value="1"/>
</dbReference>
<keyword evidence="3" id="KW-1185">Reference proteome</keyword>
<reference evidence="3" key="1">
    <citation type="submission" date="2019-08" db="EMBL/GenBank/DDBJ databases">
        <title>Limnoglobus roseus gen. nov., sp. nov., a novel freshwater planctomycete with a giant genome from the family Gemmataceae.</title>
        <authorList>
            <person name="Kulichevskaya I.S."/>
            <person name="Naumoff D.G."/>
            <person name="Miroshnikov K."/>
            <person name="Ivanova A."/>
            <person name="Philippov D.A."/>
            <person name="Hakobyan A."/>
            <person name="Rijpstra I.C."/>
            <person name="Sinninghe Damste J.S."/>
            <person name="Liesack W."/>
            <person name="Dedysh S.N."/>
        </authorList>
    </citation>
    <scope>NUCLEOTIDE SEQUENCE [LARGE SCALE GENOMIC DNA]</scope>
    <source>
        <strain evidence="3">PX52</strain>
    </source>
</reference>
<gene>
    <name evidence="2" type="ORF">PX52LOC_02891</name>
</gene>
<keyword evidence="2" id="KW-0808">Transferase</keyword>
<dbReference type="AlphaFoldDB" id="A0A5C1AFN1"/>
<organism evidence="2 3">
    <name type="scientific">Limnoglobus roseus</name>
    <dbReference type="NCBI Taxonomy" id="2598579"/>
    <lineage>
        <taxon>Bacteria</taxon>
        <taxon>Pseudomonadati</taxon>
        <taxon>Planctomycetota</taxon>
        <taxon>Planctomycetia</taxon>
        <taxon>Gemmatales</taxon>
        <taxon>Gemmataceae</taxon>
        <taxon>Limnoglobus</taxon>
    </lineage>
</organism>
<proteinExistence type="predicted"/>
<dbReference type="EMBL" id="CP042425">
    <property type="protein sequence ID" value="QEL15954.1"/>
    <property type="molecule type" value="Genomic_DNA"/>
</dbReference>
<dbReference type="Proteomes" id="UP000324974">
    <property type="component" value="Chromosome"/>
</dbReference>
<dbReference type="GO" id="GO:0008757">
    <property type="term" value="F:S-adenosylmethionine-dependent methyltransferase activity"/>
    <property type="evidence" value="ECO:0007669"/>
    <property type="project" value="InterPro"/>
</dbReference>
<accession>A0A5C1AFN1</accession>
<dbReference type="InterPro" id="IPR029063">
    <property type="entry name" value="SAM-dependent_MTases_sf"/>
</dbReference>
<dbReference type="InterPro" id="IPR013216">
    <property type="entry name" value="Methyltransf_11"/>
</dbReference>
<dbReference type="RefSeq" id="WP_149110718.1">
    <property type="nucleotide sequence ID" value="NZ_CP042425.1"/>
</dbReference>
<evidence type="ECO:0000313" key="2">
    <source>
        <dbReference type="EMBL" id="QEL15954.1"/>
    </source>
</evidence>
<dbReference type="SUPFAM" id="SSF53335">
    <property type="entry name" value="S-adenosyl-L-methionine-dependent methyltransferases"/>
    <property type="match status" value="1"/>
</dbReference>
<dbReference type="OrthoDB" id="161159at2"/>